<evidence type="ECO:0000256" key="1">
    <source>
        <dbReference type="ARBA" id="ARBA00022714"/>
    </source>
</evidence>
<evidence type="ECO:0000259" key="7">
    <source>
        <dbReference type="PROSITE" id="PS51085"/>
    </source>
</evidence>
<proteinExistence type="predicted"/>
<dbReference type="Pfam" id="PF01799">
    <property type="entry name" value="Fer2_2"/>
    <property type="match status" value="1"/>
</dbReference>
<dbReference type="GO" id="GO:0051537">
    <property type="term" value="F:2 iron, 2 sulfur cluster binding"/>
    <property type="evidence" value="ECO:0007669"/>
    <property type="project" value="UniProtKB-KW"/>
</dbReference>
<dbReference type="Gene3D" id="3.10.20.30">
    <property type="match status" value="1"/>
</dbReference>
<comment type="caution">
    <text evidence="8">The sequence shown here is derived from an EMBL/GenBank/DDBJ whole genome shotgun (WGS) entry which is preliminary data.</text>
</comment>
<dbReference type="InterPro" id="IPR051452">
    <property type="entry name" value="Diverse_Oxidoreductases"/>
</dbReference>
<dbReference type="PROSITE" id="PS00197">
    <property type="entry name" value="2FE2S_FER_1"/>
    <property type="match status" value="1"/>
</dbReference>
<dbReference type="PANTHER" id="PTHR44379:SF5">
    <property type="entry name" value="OXIDOREDUCTASE WITH IRON-SULFUR SUBUNIT"/>
    <property type="match status" value="1"/>
</dbReference>
<evidence type="ECO:0000256" key="6">
    <source>
        <dbReference type="ARBA" id="ARBA00060707"/>
    </source>
</evidence>
<dbReference type="PANTHER" id="PTHR44379">
    <property type="entry name" value="OXIDOREDUCTASE WITH IRON-SULFUR SUBUNIT"/>
    <property type="match status" value="1"/>
</dbReference>
<reference evidence="8" key="2">
    <citation type="submission" date="2021-04" db="EMBL/GenBank/DDBJ databases">
        <authorList>
            <person name="Gilroy R."/>
        </authorList>
    </citation>
    <scope>NUCLEOTIDE SEQUENCE</scope>
    <source>
        <strain evidence="8">ChiBcec16_6824</strain>
    </source>
</reference>
<keyword evidence="1" id="KW-0001">2Fe-2S</keyword>
<dbReference type="FunFam" id="3.10.20.30:FF:000020">
    <property type="entry name" value="Xanthine dehydrogenase iron-sulfur subunit"/>
    <property type="match status" value="1"/>
</dbReference>
<dbReference type="InterPro" id="IPR036884">
    <property type="entry name" value="2Fe-2S-bd_dom_sf"/>
</dbReference>
<evidence type="ECO:0000256" key="4">
    <source>
        <dbReference type="ARBA" id="ARBA00023004"/>
    </source>
</evidence>
<keyword evidence="5" id="KW-0411">Iron-sulfur</keyword>
<evidence type="ECO:0000313" key="9">
    <source>
        <dbReference type="Proteomes" id="UP000823868"/>
    </source>
</evidence>
<keyword evidence="3" id="KW-0560">Oxidoreductase</keyword>
<dbReference type="InterPro" id="IPR012675">
    <property type="entry name" value="Beta-grasp_dom_sf"/>
</dbReference>
<keyword evidence="2" id="KW-0479">Metal-binding</keyword>
<evidence type="ECO:0000256" key="3">
    <source>
        <dbReference type="ARBA" id="ARBA00023002"/>
    </source>
</evidence>
<organism evidence="8 9">
    <name type="scientific">Candidatus Flavonifractor merdigallinarum</name>
    <dbReference type="NCBI Taxonomy" id="2838589"/>
    <lineage>
        <taxon>Bacteria</taxon>
        <taxon>Bacillati</taxon>
        <taxon>Bacillota</taxon>
        <taxon>Clostridia</taxon>
        <taxon>Eubacteriales</taxon>
        <taxon>Oscillospiraceae</taxon>
        <taxon>Flavonifractor</taxon>
    </lineage>
</organism>
<evidence type="ECO:0000256" key="5">
    <source>
        <dbReference type="ARBA" id="ARBA00023014"/>
    </source>
</evidence>
<keyword evidence="4" id="KW-0408">Iron</keyword>
<dbReference type="InterPro" id="IPR002888">
    <property type="entry name" value="2Fe-2S-bd"/>
</dbReference>
<evidence type="ECO:0000256" key="2">
    <source>
        <dbReference type="ARBA" id="ARBA00022723"/>
    </source>
</evidence>
<comment type="pathway">
    <text evidence="6">Alkaloid degradation; nicotine degradation.</text>
</comment>
<reference evidence="8" key="1">
    <citation type="journal article" date="2021" name="PeerJ">
        <title>Extensive microbial diversity within the chicken gut microbiome revealed by metagenomics and culture.</title>
        <authorList>
            <person name="Gilroy R."/>
            <person name="Ravi A."/>
            <person name="Getino M."/>
            <person name="Pursley I."/>
            <person name="Horton D.L."/>
            <person name="Alikhan N.F."/>
            <person name="Baker D."/>
            <person name="Gharbi K."/>
            <person name="Hall N."/>
            <person name="Watson M."/>
            <person name="Adriaenssens E.M."/>
            <person name="Foster-Nyarko E."/>
            <person name="Jarju S."/>
            <person name="Secka A."/>
            <person name="Antonio M."/>
            <person name="Oren A."/>
            <person name="Chaudhuri R.R."/>
            <person name="La Ragione R."/>
            <person name="Hildebrand F."/>
            <person name="Pallen M.J."/>
        </authorList>
    </citation>
    <scope>NUCLEOTIDE SEQUENCE</scope>
    <source>
        <strain evidence="8">ChiBcec16_6824</strain>
    </source>
</reference>
<dbReference type="InterPro" id="IPR036010">
    <property type="entry name" value="2Fe-2S_ferredoxin-like_sf"/>
</dbReference>
<dbReference type="Proteomes" id="UP000823868">
    <property type="component" value="Unassembled WGS sequence"/>
</dbReference>
<dbReference type="Pfam" id="PF00111">
    <property type="entry name" value="Fer2"/>
    <property type="match status" value="1"/>
</dbReference>
<accession>A0A9D1Y787</accession>
<dbReference type="PROSITE" id="PS51085">
    <property type="entry name" value="2FE2S_FER_2"/>
    <property type="match status" value="1"/>
</dbReference>
<gene>
    <name evidence="8" type="ORF">H9841_01775</name>
</gene>
<dbReference type="SUPFAM" id="SSF47741">
    <property type="entry name" value="CO dehydrogenase ISP C-domain like"/>
    <property type="match status" value="1"/>
</dbReference>
<protein>
    <submittedName>
        <fullName evidence="8">(2Fe-2S)-binding protein</fullName>
    </submittedName>
</protein>
<dbReference type="GO" id="GO:0016491">
    <property type="term" value="F:oxidoreductase activity"/>
    <property type="evidence" value="ECO:0007669"/>
    <property type="project" value="UniProtKB-KW"/>
</dbReference>
<dbReference type="SUPFAM" id="SSF54292">
    <property type="entry name" value="2Fe-2S ferredoxin-like"/>
    <property type="match status" value="1"/>
</dbReference>
<sequence length="157" mass="16703">MAQLHTTINGEQIVAEVDPSLSLAQFLREKLYLTGTKIGCGKGECGACTVILDGKAVTSCIIPVLRAEGAVIQTIEGVAKGEKLHPIQEEFVNKGAVQCGFCTPGMIMSAKALLDENPAPQKEEIREALGGNICRCTGYVNIEQAVEAAAERMRKGE</sequence>
<feature type="domain" description="2Fe-2S ferredoxin-type" evidence="7">
    <location>
        <begin position="2"/>
        <end position="78"/>
    </location>
</feature>
<dbReference type="EMBL" id="DXDX01000038">
    <property type="protein sequence ID" value="HIY20617.1"/>
    <property type="molecule type" value="Genomic_DNA"/>
</dbReference>
<dbReference type="AlphaFoldDB" id="A0A9D1Y787"/>
<dbReference type="FunFam" id="1.10.150.120:FF:000003">
    <property type="entry name" value="Carbon monoxide dehydrogenase, small subunit"/>
    <property type="match status" value="1"/>
</dbReference>
<dbReference type="InterPro" id="IPR006058">
    <property type="entry name" value="2Fe2S_fd_BS"/>
</dbReference>
<dbReference type="GO" id="GO:0046872">
    <property type="term" value="F:metal ion binding"/>
    <property type="evidence" value="ECO:0007669"/>
    <property type="project" value="UniProtKB-KW"/>
</dbReference>
<evidence type="ECO:0000313" key="8">
    <source>
        <dbReference type="EMBL" id="HIY20617.1"/>
    </source>
</evidence>
<dbReference type="Gene3D" id="1.10.150.120">
    <property type="entry name" value="[2Fe-2S]-binding domain"/>
    <property type="match status" value="1"/>
</dbReference>
<name>A0A9D1Y787_9FIRM</name>
<dbReference type="InterPro" id="IPR001041">
    <property type="entry name" value="2Fe-2S_ferredoxin-type"/>
</dbReference>